<dbReference type="InterPro" id="IPR004119">
    <property type="entry name" value="EcKL"/>
</dbReference>
<dbReference type="AlphaFoldDB" id="A0A6I9WB67"/>
<feature type="domain" description="CHK kinase-like" evidence="1">
    <location>
        <begin position="129"/>
        <end position="326"/>
    </location>
</feature>
<evidence type="ECO:0000313" key="3">
    <source>
        <dbReference type="RefSeq" id="XP_011639574.1"/>
    </source>
</evidence>
<dbReference type="InterPro" id="IPR015897">
    <property type="entry name" value="CHK_kinase-like"/>
</dbReference>
<dbReference type="Proteomes" id="UP000504615">
    <property type="component" value="Unplaced"/>
</dbReference>
<gene>
    <name evidence="3" type="primary">LOC105428780</name>
</gene>
<dbReference type="PANTHER" id="PTHR11012">
    <property type="entry name" value="PROTEIN KINASE-LIKE DOMAIN-CONTAINING"/>
    <property type="match status" value="1"/>
</dbReference>
<proteinExistence type="predicted"/>
<dbReference type="OrthoDB" id="190089at2759"/>
<keyword evidence="2" id="KW-1185">Reference proteome</keyword>
<reference evidence="3" key="1">
    <citation type="submission" date="2025-08" db="UniProtKB">
        <authorList>
            <consortium name="RefSeq"/>
        </authorList>
    </citation>
    <scope>IDENTIFICATION</scope>
</reference>
<dbReference type="SMART" id="SM00587">
    <property type="entry name" value="CHK"/>
    <property type="match status" value="1"/>
</dbReference>
<dbReference type="SUPFAM" id="SSF56112">
    <property type="entry name" value="Protein kinase-like (PK-like)"/>
    <property type="match status" value="1"/>
</dbReference>
<dbReference type="KEGG" id="pbar:105428780"/>
<sequence length="420" mass="49028">MHEIETQKILQDEQCFEIVRKKLQQDAMDDFSLVNYEIVPIDEVNGYIGQYFTLKATVARPKSPLETKSINFFTKVLPPISSPLYNYSQDYGLFRKEIALYTTVFPEILDDLDKRCIPECFLGIENDVIVLEDMAYNGYTMIDKYIPFDFEHCEILMKTLAKFHAKSFIFEQQYKKTLHDKFSHCMHETLWPCADDRAKAMFDAAVKGVVSMIDLLPQLNDDERSDFKEKIVKLCANHIDKLSPSVKHKNVLCHGDLWANNILFKYDADKKPVECCLIDFQLARYNPPVHDILCFLQFTTTRELREKHSETLFRIYHDSMAIVINEAGFNISEIFSWSDFIESIQDLRITCLIHGVLNTPIMLLEPNIASKYFSKKPEFLESILYEDRTPLLCEQFKEAPKYCARMIDGLLELYDYIIGH</sequence>
<dbReference type="GeneID" id="105428780"/>
<protein>
    <submittedName>
        <fullName evidence="3">Uncharacterized protein LOC105428780</fullName>
    </submittedName>
</protein>
<dbReference type="RefSeq" id="XP_011639574.1">
    <property type="nucleotide sequence ID" value="XM_011641272.1"/>
</dbReference>
<dbReference type="PANTHER" id="PTHR11012:SF48">
    <property type="entry name" value="CHK KINASE-LIKE DOMAIN-CONTAINING PROTEIN-RELATED"/>
    <property type="match status" value="1"/>
</dbReference>
<dbReference type="InterPro" id="IPR011009">
    <property type="entry name" value="Kinase-like_dom_sf"/>
</dbReference>
<evidence type="ECO:0000313" key="2">
    <source>
        <dbReference type="Proteomes" id="UP000504615"/>
    </source>
</evidence>
<organism evidence="2 3">
    <name type="scientific">Pogonomyrmex barbatus</name>
    <name type="common">red harvester ant</name>
    <dbReference type="NCBI Taxonomy" id="144034"/>
    <lineage>
        <taxon>Eukaryota</taxon>
        <taxon>Metazoa</taxon>
        <taxon>Ecdysozoa</taxon>
        <taxon>Arthropoda</taxon>
        <taxon>Hexapoda</taxon>
        <taxon>Insecta</taxon>
        <taxon>Pterygota</taxon>
        <taxon>Neoptera</taxon>
        <taxon>Endopterygota</taxon>
        <taxon>Hymenoptera</taxon>
        <taxon>Apocrita</taxon>
        <taxon>Aculeata</taxon>
        <taxon>Formicoidea</taxon>
        <taxon>Formicidae</taxon>
        <taxon>Myrmicinae</taxon>
        <taxon>Pogonomyrmex</taxon>
    </lineage>
</organism>
<name>A0A6I9WB67_9HYME</name>
<dbReference type="Gene3D" id="3.90.1200.10">
    <property type="match status" value="1"/>
</dbReference>
<evidence type="ECO:0000259" key="1">
    <source>
        <dbReference type="SMART" id="SM00587"/>
    </source>
</evidence>
<accession>A0A6I9WB67</accession>
<dbReference type="Pfam" id="PF02958">
    <property type="entry name" value="EcKL"/>
    <property type="match status" value="1"/>
</dbReference>